<evidence type="ECO:0000256" key="1">
    <source>
        <dbReference type="ARBA" id="ARBA00022475"/>
    </source>
</evidence>
<organism evidence="6 8">
    <name type="scientific">Commensalibacter communis</name>
    <dbReference type="NCBI Taxonomy" id="2972786"/>
    <lineage>
        <taxon>Bacteria</taxon>
        <taxon>Pseudomonadati</taxon>
        <taxon>Pseudomonadota</taxon>
        <taxon>Alphaproteobacteria</taxon>
        <taxon>Acetobacterales</taxon>
        <taxon>Acetobacteraceae</taxon>
    </lineage>
</organism>
<comment type="caution">
    <text evidence="6">The sequence shown here is derived from an EMBL/GenBank/DDBJ whole genome shotgun (WGS) entry which is preliminary data.</text>
</comment>
<dbReference type="HAMAP" id="MF_00010">
    <property type="entry name" value="UPF0060"/>
    <property type="match status" value="1"/>
</dbReference>
<feature type="transmembrane region" description="Helical" evidence="5">
    <location>
        <begin position="60"/>
        <end position="76"/>
    </location>
</feature>
<evidence type="ECO:0000256" key="4">
    <source>
        <dbReference type="ARBA" id="ARBA00023136"/>
    </source>
</evidence>
<evidence type="ECO:0000313" key="7">
    <source>
        <dbReference type="EMBL" id="CAI3959209.1"/>
    </source>
</evidence>
<dbReference type="GO" id="GO:0005886">
    <property type="term" value="C:plasma membrane"/>
    <property type="evidence" value="ECO:0007669"/>
    <property type="project" value="UniProtKB-SubCell"/>
</dbReference>
<dbReference type="PANTHER" id="PTHR36116">
    <property type="entry name" value="UPF0060 MEMBRANE PROTEIN YNFA"/>
    <property type="match status" value="1"/>
</dbReference>
<dbReference type="EMBL" id="CAMXCS010000010">
    <property type="protein sequence ID" value="CAI3959209.1"/>
    <property type="molecule type" value="Genomic_DNA"/>
</dbReference>
<dbReference type="InterPro" id="IPR037185">
    <property type="entry name" value="EmrE-like"/>
</dbReference>
<keyword evidence="9" id="KW-1185">Reference proteome</keyword>
<dbReference type="Proteomes" id="UP001154255">
    <property type="component" value="Unassembled WGS sequence"/>
</dbReference>
<dbReference type="PANTHER" id="PTHR36116:SF1">
    <property type="entry name" value="UPF0060 MEMBRANE PROTEIN YNFA"/>
    <property type="match status" value="1"/>
</dbReference>
<evidence type="ECO:0000256" key="5">
    <source>
        <dbReference type="HAMAP-Rule" id="MF_00010"/>
    </source>
</evidence>
<dbReference type="Pfam" id="PF02694">
    <property type="entry name" value="UPF0060"/>
    <property type="match status" value="1"/>
</dbReference>
<evidence type="ECO:0000313" key="6">
    <source>
        <dbReference type="EMBL" id="CAI3957122.1"/>
    </source>
</evidence>
<comment type="similarity">
    <text evidence="5">Belongs to the UPF0060 family.</text>
</comment>
<comment type="subcellular location">
    <subcellularLocation>
        <location evidence="5">Cell membrane</location>
        <topology evidence="5">Multi-pass membrane protein</topology>
    </subcellularLocation>
</comment>
<evidence type="ECO:0000256" key="2">
    <source>
        <dbReference type="ARBA" id="ARBA00022692"/>
    </source>
</evidence>
<dbReference type="Proteomes" id="UP001154259">
    <property type="component" value="Unassembled WGS sequence"/>
</dbReference>
<keyword evidence="3 5" id="KW-1133">Transmembrane helix</keyword>
<gene>
    <name evidence="7" type="ORF">R53529_LOCUS2192</name>
    <name evidence="6" type="ORF">R53530_LOCUS2189</name>
</gene>
<feature type="transmembrane region" description="Helical" evidence="5">
    <location>
        <begin position="88"/>
        <end position="105"/>
    </location>
</feature>
<accession>A0A9W4TQ22</accession>
<dbReference type="RefSeq" id="WP_271790611.1">
    <property type="nucleotide sequence ID" value="NZ_CAMXCJ010000004.1"/>
</dbReference>
<name>A0A9W4TQ22_9PROT</name>
<keyword evidence="1 5" id="KW-1003">Cell membrane</keyword>
<dbReference type="SUPFAM" id="SSF103481">
    <property type="entry name" value="Multidrug resistance efflux transporter EmrE"/>
    <property type="match status" value="1"/>
</dbReference>
<dbReference type="InterPro" id="IPR003844">
    <property type="entry name" value="UPF0060"/>
</dbReference>
<dbReference type="AlphaFoldDB" id="A0A9W4TQ22"/>
<feature type="transmembrane region" description="Helical" evidence="5">
    <location>
        <begin position="5"/>
        <end position="25"/>
    </location>
</feature>
<sequence>MISFIFYFLAAFAEIAGCFSFWAWVRLGKTPLWIIPGTFSLLFFAWMLTKVNVDVAGRAYAIYGGIYILCSLIWLWAIEDTPPDKWDITGAAICLIGASIILFAPRS</sequence>
<evidence type="ECO:0000256" key="3">
    <source>
        <dbReference type="ARBA" id="ARBA00022989"/>
    </source>
</evidence>
<dbReference type="EMBL" id="CAMXCM010000010">
    <property type="protein sequence ID" value="CAI3957122.1"/>
    <property type="molecule type" value="Genomic_DNA"/>
</dbReference>
<feature type="transmembrane region" description="Helical" evidence="5">
    <location>
        <begin position="31"/>
        <end position="48"/>
    </location>
</feature>
<evidence type="ECO:0000313" key="9">
    <source>
        <dbReference type="Proteomes" id="UP001154259"/>
    </source>
</evidence>
<reference evidence="6" key="1">
    <citation type="submission" date="2022-10" db="EMBL/GenBank/DDBJ databases">
        <authorList>
            <person name="Botero Cardona J."/>
        </authorList>
    </citation>
    <scope>NUCLEOTIDE SEQUENCE</scope>
    <source>
        <strain evidence="6">LMG 31819</strain>
        <strain evidence="7">R-53529</strain>
    </source>
</reference>
<keyword evidence="2 5" id="KW-0812">Transmembrane</keyword>
<protein>
    <submittedName>
        <fullName evidence="6">Drug/metabolite transporter superfamily (YnfA) (PUBMED:25560019)</fullName>
    </submittedName>
</protein>
<keyword evidence="4 5" id="KW-0472">Membrane</keyword>
<evidence type="ECO:0000313" key="8">
    <source>
        <dbReference type="Proteomes" id="UP001154255"/>
    </source>
</evidence>
<proteinExistence type="inferred from homology"/>
<dbReference type="NCBIfam" id="NF002586">
    <property type="entry name" value="PRK02237.1"/>
    <property type="match status" value="1"/>
</dbReference>